<accession>A0A2Z6S3S9</accession>
<name>A0A2Z6S3S9_9GLOM</name>
<proteinExistence type="predicted"/>
<comment type="caution">
    <text evidence="1">The sequence shown here is derived from an EMBL/GenBank/DDBJ whole genome shotgun (WGS) entry which is preliminary data.</text>
</comment>
<keyword evidence="3" id="KW-1185">Reference proteome</keyword>
<organism evidence="1 3">
    <name type="scientific">Rhizophagus clarus</name>
    <dbReference type="NCBI Taxonomy" id="94130"/>
    <lineage>
        <taxon>Eukaryota</taxon>
        <taxon>Fungi</taxon>
        <taxon>Fungi incertae sedis</taxon>
        <taxon>Mucoromycota</taxon>
        <taxon>Glomeromycotina</taxon>
        <taxon>Glomeromycetes</taxon>
        <taxon>Glomerales</taxon>
        <taxon>Glomeraceae</taxon>
        <taxon>Rhizophagus</taxon>
    </lineage>
</organism>
<reference evidence="1 3" key="1">
    <citation type="submission" date="2017-11" db="EMBL/GenBank/DDBJ databases">
        <title>The genome of Rhizophagus clarus HR1 reveals common genetic basis of auxotrophy among arbuscular mycorrhizal fungi.</title>
        <authorList>
            <person name="Kobayashi Y."/>
        </authorList>
    </citation>
    <scope>NUCLEOTIDE SEQUENCE [LARGE SCALE GENOMIC DNA]</scope>
    <source>
        <strain evidence="1 3">HR1</strain>
    </source>
</reference>
<sequence length="72" mass="7890">MKNDKCSYCHGYKKVSCNYCTDGKKNGRCCTDKNPCDDYHLYGYCICDKCSGGKVDCPTCDGSGEKPTIPGL</sequence>
<reference evidence="2" key="2">
    <citation type="submission" date="2019-10" db="EMBL/GenBank/DDBJ databases">
        <title>Conservation and host-specific expression of non-tandemly repeated heterogenous ribosome RNA gene in arbuscular mycorrhizal fungi.</title>
        <authorList>
            <person name="Maeda T."/>
            <person name="Kobayashi Y."/>
            <person name="Nakagawa T."/>
            <person name="Ezawa T."/>
            <person name="Yamaguchi K."/>
            <person name="Bino T."/>
            <person name="Nishimoto Y."/>
            <person name="Shigenobu S."/>
            <person name="Kawaguchi M."/>
        </authorList>
    </citation>
    <scope>NUCLEOTIDE SEQUENCE</scope>
    <source>
        <strain evidence="2">HR1</strain>
    </source>
</reference>
<dbReference type="EMBL" id="BLAL01000356">
    <property type="protein sequence ID" value="GET04381.1"/>
    <property type="molecule type" value="Genomic_DNA"/>
</dbReference>
<gene>
    <name evidence="2" type="ORF">RCL2_003068400</name>
    <name evidence="1" type="ORF">RclHR1_33720003</name>
</gene>
<evidence type="ECO:0000313" key="1">
    <source>
        <dbReference type="EMBL" id="GBB98956.1"/>
    </source>
</evidence>
<dbReference type="Proteomes" id="UP000247702">
    <property type="component" value="Unassembled WGS sequence"/>
</dbReference>
<evidence type="ECO:0000313" key="3">
    <source>
        <dbReference type="Proteomes" id="UP000247702"/>
    </source>
</evidence>
<dbReference type="EMBL" id="BEXD01002638">
    <property type="protein sequence ID" value="GBB98956.1"/>
    <property type="molecule type" value="Genomic_DNA"/>
</dbReference>
<evidence type="ECO:0000313" key="2">
    <source>
        <dbReference type="EMBL" id="GET04381.1"/>
    </source>
</evidence>
<protein>
    <submittedName>
        <fullName evidence="1">Uncharacterized protein</fullName>
    </submittedName>
</protein>
<dbReference type="Proteomes" id="UP000615446">
    <property type="component" value="Unassembled WGS sequence"/>
</dbReference>
<dbReference type="AlphaFoldDB" id="A0A2Z6S3S9"/>